<sequence length="293" mass="31667">MKRLTGADTADRFSRAMRFAEFAGSRNGSLAAHTPALVAAEECARLLVYDYRPGSSAYELPVDENVGRECGRLVALLHSRDLPAGISAAPLARPTLEEFRALPLRTYLGASGGELAVWRLLQQDTALISAISALLALEDDAPRAPAHCDLRLDQFRRDEARLYLTDWEEFRAADPARDVGSLAGDLVYRALCEALSGRTGDDLGRRLDSAFGRARGHVSAMWASYLESAHVDTTGLAERAGRFAGWHLIDRTLALTQISGRLPPKGKVMLGVGQMVLLSGNEAGARVGLDRPA</sequence>
<dbReference type="Gene3D" id="3.90.1200.10">
    <property type="match status" value="1"/>
</dbReference>
<dbReference type="InterPro" id="IPR011009">
    <property type="entry name" value="Kinase-like_dom_sf"/>
</dbReference>
<gene>
    <name evidence="1" type="ORF">E1295_18230</name>
</gene>
<comment type="caution">
    <text evidence="1">The sequence shown here is derived from an EMBL/GenBank/DDBJ whole genome shotgun (WGS) entry which is preliminary data.</text>
</comment>
<dbReference type="RefSeq" id="WP_132631517.1">
    <property type="nucleotide sequence ID" value="NZ_SMLD01000042.1"/>
</dbReference>
<proteinExistence type="predicted"/>
<keyword evidence="2" id="KW-1185">Reference proteome</keyword>
<accession>A0A4R5FJA5</accession>
<evidence type="ECO:0000313" key="1">
    <source>
        <dbReference type="EMBL" id="TDE51542.1"/>
    </source>
</evidence>
<protein>
    <recommendedName>
        <fullName evidence="3">Aminoglycoside phosphotransferase domain-containing protein</fullName>
    </recommendedName>
</protein>
<dbReference type="EMBL" id="SMLD01000042">
    <property type="protein sequence ID" value="TDE51542.1"/>
    <property type="molecule type" value="Genomic_DNA"/>
</dbReference>
<evidence type="ECO:0000313" key="2">
    <source>
        <dbReference type="Proteomes" id="UP000295136"/>
    </source>
</evidence>
<organism evidence="1 2">
    <name type="scientific">Nonomuraea mesophila</name>
    <dbReference type="NCBI Taxonomy" id="2530382"/>
    <lineage>
        <taxon>Bacteria</taxon>
        <taxon>Bacillati</taxon>
        <taxon>Actinomycetota</taxon>
        <taxon>Actinomycetes</taxon>
        <taxon>Streptosporangiales</taxon>
        <taxon>Streptosporangiaceae</taxon>
        <taxon>Nonomuraea</taxon>
    </lineage>
</organism>
<dbReference type="Proteomes" id="UP000295136">
    <property type="component" value="Unassembled WGS sequence"/>
</dbReference>
<reference evidence="1 2" key="1">
    <citation type="submission" date="2019-03" db="EMBL/GenBank/DDBJ databases">
        <title>Draft genome sequences of novel Actinobacteria.</title>
        <authorList>
            <person name="Sahin N."/>
            <person name="Ay H."/>
            <person name="Saygin H."/>
        </authorList>
    </citation>
    <scope>NUCLEOTIDE SEQUENCE [LARGE SCALE GENOMIC DNA]</scope>
    <source>
        <strain evidence="1 2">6K102</strain>
    </source>
</reference>
<name>A0A4R5FJA5_9ACTN</name>
<evidence type="ECO:0008006" key="3">
    <source>
        <dbReference type="Google" id="ProtNLM"/>
    </source>
</evidence>
<dbReference type="AlphaFoldDB" id="A0A4R5FJA5"/>
<dbReference type="SUPFAM" id="SSF56112">
    <property type="entry name" value="Protein kinase-like (PK-like)"/>
    <property type="match status" value="1"/>
</dbReference>